<gene>
    <name evidence="1" type="ORF">EPA99_18105</name>
</gene>
<dbReference type="AlphaFoldDB" id="A0A4V1N0M8"/>
<sequence length="93" mass="10132">MPITAPLVIDQVSSALRAASLDLTAALESVSEFLASSERICESEDSWWAGFSSMYLGLEAHVRCPIALEIGTDKLLSQRGMTQWSIARCALTR</sequence>
<evidence type="ECO:0000313" key="2">
    <source>
        <dbReference type="Proteomes" id="UP000289784"/>
    </source>
</evidence>
<reference evidence="1 2" key="1">
    <citation type="submission" date="2019-01" db="EMBL/GenBank/DDBJ databases">
        <title>Pseudoxanthomonas composti sp. nov., isolated from compost.</title>
        <authorList>
            <person name="Yang G."/>
        </authorList>
    </citation>
    <scope>NUCLEOTIDE SEQUENCE [LARGE SCALE GENOMIC DNA]</scope>
    <source>
        <strain evidence="1 2">GSS15</strain>
    </source>
</reference>
<accession>A0A4V1N0M8</accession>
<organism evidence="1 2">
    <name type="scientific">Pseudoxanthomonas composti</name>
    <dbReference type="NCBI Taxonomy" id="2137479"/>
    <lineage>
        <taxon>Bacteria</taxon>
        <taxon>Pseudomonadati</taxon>
        <taxon>Pseudomonadota</taxon>
        <taxon>Gammaproteobacteria</taxon>
        <taxon>Lysobacterales</taxon>
        <taxon>Lysobacteraceae</taxon>
        <taxon>Pseudoxanthomonas</taxon>
    </lineage>
</organism>
<dbReference type="RefSeq" id="WP_129472666.1">
    <property type="nucleotide sequence ID" value="NZ_SAWZ01000016.1"/>
</dbReference>
<dbReference type="OrthoDB" id="9922082at2"/>
<dbReference type="EMBL" id="SAWZ01000016">
    <property type="protein sequence ID" value="RXQ99131.1"/>
    <property type="molecule type" value="Genomic_DNA"/>
</dbReference>
<name>A0A4V1N0M8_9GAMM</name>
<evidence type="ECO:0000313" key="1">
    <source>
        <dbReference type="EMBL" id="RXQ99131.1"/>
    </source>
</evidence>
<proteinExistence type="predicted"/>
<dbReference type="Proteomes" id="UP000289784">
    <property type="component" value="Unassembled WGS sequence"/>
</dbReference>
<protein>
    <submittedName>
        <fullName evidence="1">Uncharacterized protein</fullName>
    </submittedName>
</protein>
<comment type="caution">
    <text evidence="1">The sequence shown here is derived from an EMBL/GenBank/DDBJ whole genome shotgun (WGS) entry which is preliminary data.</text>
</comment>
<keyword evidence="2" id="KW-1185">Reference proteome</keyword>